<proteinExistence type="predicted"/>
<sequence>MQKRRIGRNGPLVSALGLGCMGMSEFYGPTDEAQSLGTLKAALDSGVNFLDTADMYGKGHNERLVGRAIAGRRDEVVLATKFGFKRNEDDPRLGREIDSSPEHCRRAIDASLQRLGVDHVDLYYLHRRNPAVPIEETVGAMAELVQEGKVGHLGLSEVTAETLRRAHAVHPIAALQTEYSLWTREVEDEVLPVARDLGTALVAYSPVGRGFLTGTITRPEDLDPTDFRHSHPRFQGEHLARNVRMVERVRELAHRYGCSPVQLALAWLLAQGEDIVPIPGTRRTKYLSENVAAADLKLTDEQLAAVSAAVPRASVSGERYDPAGMATVGF</sequence>
<protein>
    <submittedName>
        <fullName evidence="3">Aldo/keto reductase</fullName>
    </submittedName>
</protein>
<dbReference type="PANTHER" id="PTHR43625">
    <property type="entry name" value="AFLATOXIN B1 ALDEHYDE REDUCTASE"/>
    <property type="match status" value="1"/>
</dbReference>
<keyword evidence="4" id="KW-1185">Reference proteome</keyword>
<dbReference type="InterPro" id="IPR023210">
    <property type="entry name" value="NADP_OxRdtase_dom"/>
</dbReference>
<dbReference type="InterPro" id="IPR050791">
    <property type="entry name" value="Aldo-Keto_reductase"/>
</dbReference>
<dbReference type="Gene3D" id="3.20.20.100">
    <property type="entry name" value="NADP-dependent oxidoreductase domain"/>
    <property type="match status" value="1"/>
</dbReference>
<feature type="domain" description="NADP-dependent oxidoreductase" evidence="2">
    <location>
        <begin position="16"/>
        <end position="309"/>
    </location>
</feature>
<dbReference type="EMBL" id="BAAAPC010000026">
    <property type="protein sequence ID" value="GAA2013500.1"/>
    <property type="molecule type" value="Genomic_DNA"/>
</dbReference>
<dbReference type="PROSITE" id="PS51257">
    <property type="entry name" value="PROKAR_LIPOPROTEIN"/>
    <property type="match status" value="1"/>
</dbReference>
<dbReference type="RefSeq" id="WP_344165267.1">
    <property type="nucleotide sequence ID" value="NZ_BAAAPC010000026.1"/>
</dbReference>
<evidence type="ECO:0000313" key="4">
    <source>
        <dbReference type="Proteomes" id="UP001501585"/>
    </source>
</evidence>
<name>A0ABP5F0U5_9ACTN</name>
<dbReference type="InterPro" id="IPR036812">
    <property type="entry name" value="NAD(P)_OxRdtase_dom_sf"/>
</dbReference>
<evidence type="ECO:0000256" key="1">
    <source>
        <dbReference type="ARBA" id="ARBA00023002"/>
    </source>
</evidence>
<organism evidence="3 4">
    <name type="scientific">Nocardiopsis rhodophaea</name>
    <dbReference type="NCBI Taxonomy" id="280238"/>
    <lineage>
        <taxon>Bacteria</taxon>
        <taxon>Bacillati</taxon>
        <taxon>Actinomycetota</taxon>
        <taxon>Actinomycetes</taxon>
        <taxon>Streptosporangiales</taxon>
        <taxon>Nocardiopsidaceae</taxon>
        <taxon>Nocardiopsis</taxon>
    </lineage>
</organism>
<gene>
    <name evidence="3" type="ORF">GCM10009799_47310</name>
</gene>
<dbReference type="CDD" id="cd19076">
    <property type="entry name" value="AKR_AKR13A_13D"/>
    <property type="match status" value="1"/>
</dbReference>
<evidence type="ECO:0000259" key="2">
    <source>
        <dbReference type="Pfam" id="PF00248"/>
    </source>
</evidence>
<dbReference type="SUPFAM" id="SSF51430">
    <property type="entry name" value="NAD(P)-linked oxidoreductase"/>
    <property type="match status" value="1"/>
</dbReference>
<keyword evidence="1" id="KW-0560">Oxidoreductase</keyword>
<accession>A0ABP5F0U5</accession>
<dbReference type="PANTHER" id="PTHR43625:SF40">
    <property type="entry name" value="ALDO-KETO REDUCTASE YAKC [NADP(+)]"/>
    <property type="match status" value="1"/>
</dbReference>
<dbReference type="Proteomes" id="UP001501585">
    <property type="component" value="Unassembled WGS sequence"/>
</dbReference>
<evidence type="ECO:0000313" key="3">
    <source>
        <dbReference type="EMBL" id="GAA2013500.1"/>
    </source>
</evidence>
<dbReference type="Pfam" id="PF00248">
    <property type="entry name" value="Aldo_ket_red"/>
    <property type="match status" value="1"/>
</dbReference>
<reference evidence="4" key="1">
    <citation type="journal article" date="2019" name="Int. J. Syst. Evol. Microbiol.">
        <title>The Global Catalogue of Microorganisms (GCM) 10K type strain sequencing project: providing services to taxonomists for standard genome sequencing and annotation.</title>
        <authorList>
            <consortium name="The Broad Institute Genomics Platform"/>
            <consortium name="The Broad Institute Genome Sequencing Center for Infectious Disease"/>
            <person name="Wu L."/>
            <person name="Ma J."/>
        </authorList>
    </citation>
    <scope>NUCLEOTIDE SEQUENCE [LARGE SCALE GENOMIC DNA]</scope>
    <source>
        <strain evidence="4">JCM 15313</strain>
    </source>
</reference>
<comment type="caution">
    <text evidence="3">The sequence shown here is derived from an EMBL/GenBank/DDBJ whole genome shotgun (WGS) entry which is preliminary data.</text>
</comment>